<dbReference type="Proteomes" id="UP000293483">
    <property type="component" value="Unassembled WGS sequence"/>
</dbReference>
<accession>A0A4V2DP29</accession>
<feature type="transmembrane region" description="Helical" evidence="6">
    <location>
        <begin position="324"/>
        <end position="345"/>
    </location>
</feature>
<feature type="transmembrane region" description="Helical" evidence="6">
    <location>
        <begin position="352"/>
        <end position="372"/>
    </location>
</feature>
<evidence type="ECO:0000313" key="9">
    <source>
        <dbReference type="Proteomes" id="UP000293483"/>
    </source>
</evidence>
<dbReference type="GO" id="GO:0000160">
    <property type="term" value="P:phosphorelay signal transduction system"/>
    <property type="evidence" value="ECO:0007669"/>
    <property type="project" value="UniProtKB-KW"/>
</dbReference>
<evidence type="ECO:0000259" key="7">
    <source>
        <dbReference type="PROSITE" id="PS50109"/>
    </source>
</evidence>
<keyword evidence="5" id="KW-0902">Two-component regulatory system</keyword>
<dbReference type="InterPro" id="IPR003594">
    <property type="entry name" value="HATPase_dom"/>
</dbReference>
<dbReference type="PANTHER" id="PTHR24421:SF10">
    <property type="entry name" value="NITRATE_NITRITE SENSOR PROTEIN NARQ"/>
    <property type="match status" value="1"/>
</dbReference>
<gene>
    <name evidence="8" type="ORF">EXE25_14345</name>
</gene>
<organism evidence="8 9">
    <name type="scientific">Acinetobacter bouvetii</name>
    <dbReference type="NCBI Taxonomy" id="202951"/>
    <lineage>
        <taxon>Bacteria</taxon>
        <taxon>Pseudomonadati</taxon>
        <taxon>Pseudomonadota</taxon>
        <taxon>Gammaproteobacteria</taxon>
        <taxon>Moraxellales</taxon>
        <taxon>Moraxellaceae</taxon>
        <taxon>Acinetobacter</taxon>
    </lineage>
</organism>
<dbReference type="PROSITE" id="PS50109">
    <property type="entry name" value="HIS_KIN"/>
    <property type="match status" value="1"/>
</dbReference>
<dbReference type="InterPro" id="IPR036890">
    <property type="entry name" value="HATPase_C_sf"/>
</dbReference>
<evidence type="ECO:0000256" key="1">
    <source>
        <dbReference type="ARBA" id="ARBA00000085"/>
    </source>
</evidence>
<dbReference type="Gene3D" id="2.60.120.260">
    <property type="entry name" value="Galactose-binding domain-like"/>
    <property type="match status" value="1"/>
</dbReference>
<dbReference type="InterPro" id="IPR008979">
    <property type="entry name" value="Galactose-bd-like_sf"/>
</dbReference>
<name>A0A4V2DP29_9GAMM</name>
<evidence type="ECO:0000256" key="5">
    <source>
        <dbReference type="ARBA" id="ARBA00023012"/>
    </source>
</evidence>
<dbReference type="EC" id="2.7.13.3" evidence="2"/>
<dbReference type="GO" id="GO:0004673">
    <property type="term" value="F:protein histidine kinase activity"/>
    <property type="evidence" value="ECO:0007669"/>
    <property type="project" value="UniProtKB-EC"/>
</dbReference>
<dbReference type="SUPFAM" id="SSF55874">
    <property type="entry name" value="ATPase domain of HSP90 chaperone/DNA topoisomerase II/histidine kinase"/>
    <property type="match status" value="1"/>
</dbReference>
<feature type="transmembrane region" description="Helical" evidence="6">
    <location>
        <begin position="234"/>
        <end position="253"/>
    </location>
</feature>
<proteinExistence type="predicted"/>
<evidence type="ECO:0000256" key="3">
    <source>
        <dbReference type="ARBA" id="ARBA00022679"/>
    </source>
</evidence>
<feature type="transmembrane region" description="Helical" evidence="6">
    <location>
        <begin position="208"/>
        <end position="227"/>
    </location>
</feature>
<dbReference type="Pfam" id="PF02518">
    <property type="entry name" value="HATPase_c"/>
    <property type="match status" value="1"/>
</dbReference>
<feature type="transmembrane region" description="Helical" evidence="6">
    <location>
        <begin position="384"/>
        <end position="402"/>
    </location>
</feature>
<dbReference type="CDD" id="cd16917">
    <property type="entry name" value="HATPase_UhpB-NarQ-NarX-like"/>
    <property type="match status" value="1"/>
</dbReference>
<dbReference type="SMART" id="SM00387">
    <property type="entry name" value="HATPase_c"/>
    <property type="match status" value="1"/>
</dbReference>
<feature type="transmembrane region" description="Helical" evidence="6">
    <location>
        <begin position="268"/>
        <end position="287"/>
    </location>
</feature>
<feature type="transmembrane region" description="Helical" evidence="6">
    <location>
        <begin position="299"/>
        <end position="318"/>
    </location>
</feature>
<dbReference type="EMBL" id="SGSU01000017">
    <property type="protein sequence ID" value="RZG65199.1"/>
    <property type="molecule type" value="Genomic_DNA"/>
</dbReference>
<dbReference type="PANTHER" id="PTHR24421">
    <property type="entry name" value="NITRATE/NITRITE SENSOR PROTEIN NARX-RELATED"/>
    <property type="match status" value="1"/>
</dbReference>
<reference evidence="8 9" key="1">
    <citation type="submission" date="2019-02" db="EMBL/GenBank/DDBJ databases">
        <title>The Batch Genome Submission of Acinetobacter spp. strains.</title>
        <authorList>
            <person name="Qin J."/>
            <person name="Hu Y."/>
            <person name="Ye H."/>
            <person name="Wei L."/>
            <person name="Feng Y."/>
            <person name="Zong Z."/>
        </authorList>
    </citation>
    <scope>NUCLEOTIDE SEQUENCE [LARGE SCALE GENOMIC DNA]</scope>
    <source>
        <strain evidence="8 9">WCHABo060081</strain>
    </source>
</reference>
<evidence type="ECO:0000256" key="6">
    <source>
        <dbReference type="SAM" id="Phobius"/>
    </source>
</evidence>
<dbReference type="InterPro" id="IPR050482">
    <property type="entry name" value="Sensor_HK_TwoCompSys"/>
</dbReference>
<comment type="catalytic activity">
    <reaction evidence="1">
        <text>ATP + protein L-histidine = ADP + protein N-phospho-L-histidine.</text>
        <dbReference type="EC" id="2.7.13.3"/>
    </reaction>
</comment>
<evidence type="ECO:0000256" key="4">
    <source>
        <dbReference type="ARBA" id="ARBA00022777"/>
    </source>
</evidence>
<keyword evidence="6" id="KW-0812">Transmembrane</keyword>
<keyword evidence="4 8" id="KW-0418">Kinase</keyword>
<dbReference type="STRING" id="202951.GCA_001485025_01789"/>
<dbReference type="RefSeq" id="WP_130147430.1">
    <property type="nucleotide sequence ID" value="NZ_SGSU01000017.1"/>
</dbReference>
<feature type="domain" description="Histidine kinase" evidence="7">
    <location>
        <begin position="550"/>
        <end position="639"/>
    </location>
</feature>
<protein>
    <recommendedName>
        <fullName evidence="2">histidine kinase</fullName>
        <ecNumber evidence="2">2.7.13.3</ecNumber>
    </recommendedName>
</protein>
<keyword evidence="6" id="KW-1133">Transmembrane helix</keyword>
<dbReference type="Gene3D" id="3.30.565.10">
    <property type="entry name" value="Histidine kinase-like ATPase, C-terminal domain"/>
    <property type="match status" value="1"/>
</dbReference>
<sequence>MIELKDSEYRSNLIKHAIIACFIWFASFIGVSSSVFASAPQHSGAAECQAKIQRIETAQSNPNQEMQGPAQGWVTLEKLPDQWEKRWPDYHSKAWYKIIFSYSCQNPAQNSPLALAIESITQTGQVFINNDLLWQDISTEEPIARNAVTPHLWNIPASSLHQGENVLWVQVQGSLTQKSGLGQVLIGDYASIYQAYSKWIFEKKTLPYLNAMLNLVIAIICFLVWVIARSDSAFLWFALVSIAWVLYSTLVVYSDPLPYLNSTDVDRLQNIIFCFYVVAGCLGAWRFARKSFPKIEKILYAFAFCGAAAIALAPDAYINQTMQVFFGIAVLIFLAKCLTYPYIAYKSKITETYFMSVTYLVFIPIAINDAIFMTTLQGQPLSPYTAPFSSMSIGIILAFRLARDSREIAAFNKTLNENIIRAKSELTESLGVQHKLALENALLQERIHLSHDLHDGLGGSIVRSIITLERNEQINKPQVLSILKMLRSDLRQVIDTGSSLSAKVPDTPIEWAAPIRHRFVQLFEEIEILSQWSFEPSWEKLPTALQCLTLTRVAEEALTNILKHSQASKVSVSLTQTGNHELLMRIHDNGAGFDPQTVDAGLHVGLQSMRARISRLGGTFDIASQFGSTSIQVSLPLAPKHKASAEA</sequence>
<evidence type="ECO:0000256" key="2">
    <source>
        <dbReference type="ARBA" id="ARBA00012438"/>
    </source>
</evidence>
<dbReference type="SUPFAM" id="SSF49785">
    <property type="entry name" value="Galactose-binding domain-like"/>
    <property type="match status" value="1"/>
</dbReference>
<comment type="caution">
    <text evidence="8">The sequence shown here is derived from an EMBL/GenBank/DDBJ whole genome shotgun (WGS) entry which is preliminary data.</text>
</comment>
<dbReference type="AlphaFoldDB" id="A0A4V2DP29"/>
<keyword evidence="6" id="KW-0472">Membrane</keyword>
<evidence type="ECO:0000313" key="8">
    <source>
        <dbReference type="EMBL" id="RZG65199.1"/>
    </source>
</evidence>
<dbReference type="InterPro" id="IPR005467">
    <property type="entry name" value="His_kinase_dom"/>
</dbReference>
<keyword evidence="3" id="KW-0808">Transferase</keyword>